<evidence type="ECO:0000256" key="4">
    <source>
        <dbReference type="ARBA" id="ARBA00022737"/>
    </source>
</evidence>
<accession>B8AYW8</accession>
<dbReference type="InterPro" id="IPR051582">
    <property type="entry name" value="LRR_extensin-like_regulator"/>
</dbReference>
<protein>
    <submittedName>
        <fullName evidence="6">Uncharacterized protein</fullName>
    </submittedName>
</protein>
<feature type="compositionally biased region" description="Polar residues" evidence="5">
    <location>
        <begin position="43"/>
        <end position="57"/>
    </location>
</feature>
<organism evidence="6 7">
    <name type="scientific">Oryza sativa subsp. indica</name>
    <name type="common">Rice</name>
    <dbReference type="NCBI Taxonomy" id="39946"/>
    <lineage>
        <taxon>Eukaryota</taxon>
        <taxon>Viridiplantae</taxon>
        <taxon>Streptophyta</taxon>
        <taxon>Embryophyta</taxon>
        <taxon>Tracheophyta</taxon>
        <taxon>Spermatophyta</taxon>
        <taxon>Magnoliopsida</taxon>
        <taxon>Liliopsida</taxon>
        <taxon>Poales</taxon>
        <taxon>Poaceae</taxon>
        <taxon>BOP clade</taxon>
        <taxon>Oryzoideae</taxon>
        <taxon>Oryzeae</taxon>
        <taxon>Oryzinae</taxon>
        <taxon>Oryza</taxon>
        <taxon>Oryza sativa</taxon>
    </lineage>
</organism>
<dbReference type="HOGENOM" id="CLU_1167512_0_0_1"/>
<dbReference type="EMBL" id="CM000130">
    <property type="protein sequence ID" value="EEC78657.1"/>
    <property type="molecule type" value="Genomic_DNA"/>
</dbReference>
<reference evidence="6 7" key="1">
    <citation type="journal article" date="2005" name="PLoS Biol.">
        <title>The genomes of Oryza sativa: a history of duplications.</title>
        <authorList>
            <person name="Yu J."/>
            <person name="Wang J."/>
            <person name="Lin W."/>
            <person name="Li S."/>
            <person name="Li H."/>
            <person name="Zhou J."/>
            <person name="Ni P."/>
            <person name="Dong W."/>
            <person name="Hu S."/>
            <person name="Zeng C."/>
            <person name="Zhang J."/>
            <person name="Zhang Y."/>
            <person name="Li R."/>
            <person name="Xu Z."/>
            <person name="Li S."/>
            <person name="Li X."/>
            <person name="Zheng H."/>
            <person name="Cong L."/>
            <person name="Lin L."/>
            <person name="Yin J."/>
            <person name="Geng J."/>
            <person name="Li G."/>
            <person name="Shi J."/>
            <person name="Liu J."/>
            <person name="Lv H."/>
            <person name="Li J."/>
            <person name="Wang J."/>
            <person name="Deng Y."/>
            <person name="Ran L."/>
            <person name="Shi X."/>
            <person name="Wang X."/>
            <person name="Wu Q."/>
            <person name="Li C."/>
            <person name="Ren X."/>
            <person name="Wang J."/>
            <person name="Wang X."/>
            <person name="Li D."/>
            <person name="Liu D."/>
            <person name="Zhang X."/>
            <person name="Ji Z."/>
            <person name="Zhao W."/>
            <person name="Sun Y."/>
            <person name="Zhang Z."/>
            <person name="Bao J."/>
            <person name="Han Y."/>
            <person name="Dong L."/>
            <person name="Ji J."/>
            <person name="Chen P."/>
            <person name="Wu S."/>
            <person name="Liu J."/>
            <person name="Xiao Y."/>
            <person name="Bu D."/>
            <person name="Tan J."/>
            <person name="Yang L."/>
            <person name="Ye C."/>
            <person name="Zhang J."/>
            <person name="Xu J."/>
            <person name="Zhou Y."/>
            <person name="Yu Y."/>
            <person name="Zhang B."/>
            <person name="Zhuang S."/>
            <person name="Wei H."/>
            <person name="Liu B."/>
            <person name="Lei M."/>
            <person name="Yu H."/>
            <person name="Li Y."/>
            <person name="Xu H."/>
            <person name="Wei S."/>
            <person name="He X."/>
            <person name="Fang L."/>
            <person name="Zhang Z."/>
            <person name="Zhang Y."/>
            <person name="Huang X."/>
            <person name="Su Z."/>
            <person name="Tong W."/>
            <person name="Li J."/>
            <person name="Tong Z."/>
            <person name="Li S."/>
            <person name="Ye J."/>
            <person name="Wang L."/>
            <person name="Fang L."/>
            <person name="Lei T."/>
            <person name="Chen C."/>
            <person name="Chen H."/>
            <person name="Xu Z."/>
            <person name="Li H."/>
            <person name="Huang H."/>
            <person name="Zhang F."/>
            <person name="Xu H."/>
            <person name="Li N."/>
            <person name="Zhao C."/>
            <person name="Li S."/>
            <person name="Dong L."/>
            <person name="Huang Y."/>
            <person name="Li L."/>
            <person name="Xi Y."/>
            <person name="Qi Q."/>
            <person name="Li W."/>
            <person name="Zhang B."/>
            <person name="Hu W."/>
            <person name="Zhang Y."/>
            <person name="Tian X."/>
            <person name="Jiao Y."/>
            <person name="Liang X."/>
            <person name="Jin J."/>
            <person name="Gao L."/>
            <person name="Zheng W."/>
            <person name="Hao B."/>
            <person name="Liu S."/>
            <person name="Wang W."/>
            <person name="Yuan L."/>
            <person name="Cao M."/>
            <person name="McDermott J."/>
            <person name="Samudrala R."/>
            <person name="Wang J."/>
            <person name="Wong G.K."/>
            <person name="Yang H."/>
        </authorList>
    </citation>
    <scope>NUCLEOTIDE SEQUENCE [LARGE SCALE GENOMIC DNA]</scope>
    <source>
        <strain evidence="7">cv. 93-11</strain>
    </source>
</reference>
<evidence type="ECO:0000256" key="2">
    <source>
        <dbReference type="ARBA" id="ARBA00022525"/>
    </source>
</evidence>
<sequence>MSSSLSLSRNPSRCHHHGLTSPSLCAESLPRTVAARSDGPTHYRQSSSCSPARSTNGEAGVTKYPDPVASTSSLVDVVVVLVDGGFLMATCHDSSAIRRCALTAGVGKAKDGVRKMVLNIAHNQFTGELPDLVCDLKRITNLSVSFNFFSGISQHCNRLAGRSVFDFVGNCVPGRGLQRPPPECDGGPGDGGLSCLRSIPVTRPVPCAQASVSVGVGVIVGGAMPSFGAGGVVTVTVP</sequence>
<feature type="region of interest" description="Disordered" evidence="5">
    <location>
        <begin position="36"/>
        <end position="64"/>
    </location>
</feature>
<keyword evidence="7" id="KW-1185">Reference proteome</keyword>
<dbReference type="Gene3D" id="3.80.10.10">
    <property type="entry name" value="Ribonuclease Inhibitor"/>
    <property type="match status" value="1"/>
</dbReference>
<evidence type="ECO:0000256" key="3">
    <source>
        <dbReference type="ARBA" id="ARBA00022729"/>
    </source>
</evidence>
<name>B8AYW8_ORYSI</name>
<dbReference type="STRING" id="39946.B8AYW8"/>
<dbReference type="GO" id="GO:0005576">
    <property type="term" value="C:extracellular region"/>
    <property type="evidence" value="ECO:0007669"/>
    <property type="project" value="UniProtKB-SubCell"/>
</dbReference>
<evidence type="ECO:0000313" key="6">
    <source>
        <dbReference type="EMBL" id="EEC78657.1"/>
    </source>
</evidence>
<keyword evidence="3" id="KW-0732">Signal</keyword>
<feature type="region of interest" description="Disordered" evidence="5">
    <location>
        <begin position="1"/>
        <end position="21"/>
    </location>
</feature>
<dbReference type="AlphaFoldDB" id="B8AYW8"/>
<keyword evidence="2" id="KW-0964">Secreted</keyword>
<dbReference type="SUPFAM" id="SSF52058">
    <property type="entry name" value="L domain-like"/>
    <property type="match status" value="1"/>
</dbReference>
<evidence type="ECO:0000256" key="5">
    <source>
        <dbReference type="SAM" id="MobiDB-lite"/>
    </source>
</evidence>
<comment type="subcellular location">
    <subcellularLocation>
        <location evidence="1">Secreted</location>
    </subcellularLocation>
</comment>
<keyword evidence="4" id="KW-0677">Repeat</keyword>
<dbReference type="PANTHER" id="PTHR32093">
    <property type="entry name" value="LEUCINE-RICH REPEAT EXTENSIN-LIKE PROTEIN 3-RELATED"/>
    <property type="match status" value="1"/>
</dbReference>
<dbReference type="InterPro" id="IPR032675">
    <property type="entry name" value="LRR_dom_sf"/>
</dbReference>
<evidence type="ECO:0000313" key="7">
    <source>
        <dbReference type="Proteomes" id="UP000007015"/>
    </source>
</evidence>
<dbReference type="PANTHER" id="PTHR32093:SF86">
    <property type="entry name" value="EXTENSIN-LIKE PROTEIN"/>
    <property type="match status" value="1"/>
</dbReference>
<dbReference type="Gramene" id="BGIOSGA019312-TA">
    <property type="protein sequence ID" value="BGIOSGA019312-PA"/>
    <property type="gene ID" value="BGIOSGA019312"/>
</dbReference>
<gene>
    <name evidence="6" type="ORF">OsI_18759</name>
</gene>
<proteinExistence type="predicted"/>
<dbReference type="Proteomes" id="UP000007015">
    <property type="component" value="Chromosome 5"/>
</dbReference>
<evidence type="ECO:0000256" key="1">
    <source>
        <dbReference type="ARBA" id="ARBA00004613"/>
    </source>
</evidence>